<dbReference type="InParanoid" id="A0A0C2ZZT9"/>
<proteinExistence type="inferred from homology"/>
<feature type="coiled-coil region" evidence="4">
    <location>
        <begin position="385"/>
        <end position="440"/>
    </location>
</feature>
<feature type="coiled-coil region" evidence="4">
    <location>
        <begin position="297"/>
        <end position="338"/>
    </location>
</feature>
<dbReference type="FunCoup" id="A0A0C2ZZT9">
    <property type="interactions" value="835"/>
</dbReference>
<protein>
    <recommendedName>
        <fullName evidence="2">Structural maintenance of chromosomes protein 5</fullName>
    </recommendedName>
</protein>
<dbReference type="PANTHER" id="PTHR45916">
    <property type="entry name" value="STRUCTURAL MAINTENANCE OF CHROMOSOMES PROTEIN 5"/>
    <property type="match status" value="1"/>
</dbReference>
<dbReference type="Pfam" id="PF02463">
    <property type="entry name" value="SMC_N"/>
    <property type="match status" value="1"/>
</dbReference>
<dbReference type="Proteomes" id="UP000053989">
    <property type="component" value="Unassembled WGS sequence"/>
</dbReference>
<reference evidence="8" key="2">
    <citation type="submission" date="2015-01" db="EMBL/GenBank/DDBJ databases">
        <title>Evolutionary Origins and Diversification of the Mycorrhizal Mutualists.</title>
        <authorList>
            <consortium name="DOE Joint Genome Institute"/>
            <consortium name="Mycorrhizal Genomics Consortium"/>
            <person name="Kohler A."/>
            <person name="Kuo A."/>
            <person name="Nagy L.G."/>
            <person name="Floudas D."/>
            <person name="Copeland A."/>
            <person name="Barry K.W."/>
            <person name="Cichocki N."/>
            <person name="Veneault-Fourrey C."/>
            <person name="LaButti K."/>
            <person name="Lindquist E.A."/>
            <person name="Lipzen A."/>
            <person name="Lundell T."/>
            <person name="Morin E."/>
            <person name="Murat C."/>
            <person name="Riley R."/>
            <person name="Ohm R."/>
            <person name="Sun H."/>
            <person name="Tunlid A."/>
            <person name="Henrissat B."/>
            <person name="Grigoriev I.V."/>
            <person name="Hibbett D.S."/>
            <person name="Martin F."/>
        </authorList>
    </citation>
    <scope>NUCLEOTIDE SEQUENCE [LARGE SCALE GENOMIC DNA]</scope>
    <source>
        <strain evidence="8">Foug A</strain>
    </source>
</reference>
<evidence type="ECO:0000313" key="7">
    <source>
        <dbReference type="EMBL" id="KIM57952.1"/>
    </source>
</evidence>
<evidence type="ECO:0000256" key="1">
    <source>
        <dbReference type="ARBA" id="ARBA00010171"/>
    </source>
</evidence>
<dbReference type="GO" id="GO:0003697">
    <property type="term" value="F:single-stranded DNA binding"/>
    <property type="evidence" value="ECO:0007669"/>
    <property type="project" value="TreeGrafter"/>
</dbReference>
<accession>A0A0C2ZZT9</accession>
<dbReference type="GO" id="GO:0016887">
    <property type="term" value="F:ATP hydrolysis activity"/>
    <property type="evidence" value="ECO:0007669"/>
    <property type="project" value="InterPro"/>
</dbReference>
<dbReference type="PANTHER" id="PTHR45916:SF1">
    <property type="entry name" value="STRUCTURAL MAINTENANCE OF CHROMOSOMES PROTEIN 5"/>
    <property type="match status" value="1"/>
</dbReference>
<gene>
    <name evidence="7" type="ORF">SCLCIDRAFT_16871</name>
</gene>
<evidence type="ECO:0000259" key="6">
    <source>
        <dbReference type="Pfam" id="PF02463"/>
    </source>
</evidence>
<dbReference type="OrthoDB" id="10254973at2759"/>
<dbReference type="GO" id="GO:0030915">
    <property type="term" value="C:Smc5-Smc6 complex"/>
    <property type="evidence" value="ECO:0007669"/>
    <property type="project" value="TreeGrafter"/>
</dbReference>
<keyword evidence="8" id="KW-1185">Reference proteome</keyword>
<dbReference type="InterPro" id="IPR003395">
    <property type="entry name" value="RecF/RecN/SMC_N"/>
</dbReference>
<feature type="region of interest" description="Disordered" evidence="5">
    <location>
        <begin position="1"/>
        <end position="105"/>
    </location>
</feature>
<sequence>MARRSRAAADPDEDSGSLKENVGPGRTPNGKKEHSRGKGKTRRVDSDDEGDDNQLENSQPTLEEDAQGEPDEDAEEEDEAGSPKGRKRARINTEGDSAPASPNRSALVERIQTLPRDDDGFIPGSILRIKLENFVTYDSVEFRPGPYLNMILGPNGTGKSSIACAIALGLNWSPAVLGRATELNAFVKNDKEAGYIEIELKGAKGEKNLVIRRNLSAKSKGSTFTLNGTSATGKEITNRMRKLNVQVGNLCSFLPQDKVSEFAQMSPQQLLRETQRAAGDINLTSWHDTLIKSGKELMEIQQLVVAEKEQLKTMEERNAQLERDVARYQERKRIEKEISILEVLIPVNEYHEAKERYTNAREHQRALHARVTKLKNRNAPAHAKLDQLAAQHKTLEKRREAKKNASKAKFQQMRAKWTDSERLENDAEEITNKLDGLKSAEKDRLKKIKDIKAQSEKWQKEIDNPPDLDDMQAINDEMRQLNVQHSQVRHRLEDLQARQKANVEQSAAEKVKVADAHDELKKLDDERHRKLESLRKEDKDCADAVAWLRNNQDKFKMEVFEPPMLSCSVPDQRYTSAVEACFGFTQLRTIVAQCEEDYALLNRCLNDTGEAGLRKDGKVNTWFRPKLENTLLSPPMSPQELKSLGFDAYAIDKIDCPDGLLWYLKREVNLHRTAIGLDGSKVDVGRAMEAVSRLGARGEGGGATFIAGNVINTVQRSRYGRRAAQNMTRDLRPARSLVSSTVDPEAKRRLDQIIQQARQELDIINEAANKLAEEERNIRAEDGEYKKKLEDREAKKQKINDTKKRLAMLKAKIGSNKSKLEELENAPSVDDERARLKQKLLNISKKRVKVAQEYTQLIRAAIVDQAAATRSGIEFLQVAANRNALETLCQEKDEKYQRALAEFEQADRIFVATKEDAKRKRDISVELVRGMDKEFQEQFAKMEGDGSVHERTVEELRTELETQQANLDLILLTNPGVIEQYEQRKEEIADLTHKIEDREKACLRLERDIKNARDNWQPALERLVASIGKKFSAAFDRIGCAGEIRITPHDDYEKWAIDILVKFRDKEKLTLLTGQRQSGGERSLTTILYLMSLTEEARTPFSLVDEINQGMDQRAERAVHNSMVEVTCKPDSCQYFLITPKLLPDLMYHERMKILCVNNGEWLPDAKGLGNMMDMIETFVQMRDRSSRAG</sequence>
<keyword evidence="3 4" id="KW-0175">Coiled coil</keyword>
<feature type="coiled-coil region" evidence="4">
    <location>
        <begin position="471"/>
        <end position="498"/>
    </location>
</feature>
<dbReference type="STRING" id="1036808.A0A0C2ZZT9"/>
<dbReference type="GO" id="GO:0000724">
    <property type="term" value="P:double-strand break repair via homologous recombination"/>
    <property type="evidence" value="ECO:0007669"/>
    <property type="project" value="TreeGrafter"/>
</dbReference>
<comment type="similarity">
    <text evidence="1">Belongs to the SMC family. SMC5 subfamily.</text>
</comment>
<dbReference type="InterPro" id="IPR027417">
    <property type="entry name" value="P-loop_NTPase"/>
</dbReference>
<dbReference type="EMBL" id="KN822093">
    <property type="protein sequence ID" value="KIM57952.1"/>
    <property type="molecule type" value="Genomic_DNA"/>
</dbReference>
<evidence type="ECO:0000256" key="3">
    <source>
        <dbReference type="ARBA" id="ARBA00023054"/>
    </source>
</evidence>
<name>A0A0C2ZZT9_9AGAM</name>
<evidence type="ECO:0000313" key="8">
    <source>
        <dbReference type="Proteomes" id="UP000053989"/>
    </source>
</evidence>
<dbReference type="Gene3D" id="3.40.50.300">
    <property type="entry name" value="P-loop containing nucleotide triphosphate hydrolases"/>
    <property type="match status" value="2"/>
</dbReference>
<dbReference type="GO" id="GO:0005634">
    <property type="term" value="C:nucleus"/>
    <property type="evidence" value="ECO:0007669"/>
    <property type="project" value="TreeGrafter"/>
</dbReference>
<reference evidence="7 8" key="1">
    <citation type="submission" date="2014-04" db="EMBL/GenBank/DDBJ databases">
        <authorList>
            <consortium name="DOE Joint Genome Institute"/>
            <person name="Kuo A."/>
            <person name="Kohler A."/>
            <person name="Nagy L.G."/>
            <person name="Floudas D."/>
            <person name="Copeland A."/>
            <person name="Barry K.W."/>
            <person name="Cichocki N."/>
            <person name="Veneault-Fourrey C."/>
            <person name="LaButti K."/>
            <person name="Lindquist E.A."/>
            <person name="Lipzen A."/>
            <person name="Lundell T."/>
            <person name="Morin E."/>
            <person name="Murat C."/>
            <person name="Sun H."/>
            <person name="Tunlid A."/>
            <person name="Henrissat B."/>
            <person name="Grigoriev I.V."/>
            <person name="Hibbett D.S."/>
            <person name="Martin F."/>
            <person name="Nordberg H.P."/>
            <person name="Cantor M.N."/>
            <person name="Hua S.X."/>
        </authorList>
    </citation>
    <scope>NUCLEOTIDE SEQUENCE [LARGE SCALE GENOMIC DNA]</scope>
    <source>
        <strain evidence="7 8">Foug A</strain>
    </source>
</reference>
<dbReference type="AlphaFoldDB" id="A0A0C2ZZT9"/>
<evidence type="ECO:0000256" key="4">
    <source>
        <dbReference type="SAM" id="Coils"/>
    </source>
</evidence>
<dbReference type="HOGENOM" id="CLU_004969_2_0_1"/>
<feature type="domain" description="RecF/RecN/SMC N-terminal" evidence="6">
    <location>
        <begin position="126"/>
        <end position="1139"/>
    </location>
</feature>
<evidence type="ECO:0000256" key="2">
    <source>
        <dbReference type="ARBA" id="ARBA00018687"/>
    </source>
</evidence>
<feature type="compositionally biased region" description="Acidic residues" evidence="5">
    <location>
        <begin position="62"/>
        <end position="80"/>
    </location>
</feature>
<feature type="coiled-coil region" evidence="4">
    <location>
        <begin position="747"/>
        <end position="826"/>
    </location>
</feature>
<dbReference type="SUPFAM" id="SSF52540">
    <property type="entry name" value="P-loop containing nucleoside triphosphate hydrolases"/>
    <property type="match status" value="2"/>
</dbReference>
<feature type="coiled-coil region" evidence="4">
    <location>
        <begin position="953"/>
        <end position="1015"/>
    </location>
</feature>
<organism evidence="7 8">
    <name type="scientific">Scleroderma citrinum Foug A</name>
    <dbReference type="NCBI Taxonomy" id="1036808"/>
    <lineage>
        <taxon>Eukaryota</taxon>
        <taxon>Fungi</taxon>
        <taxon>Dikarya</taxon>
        <taxon>Basidiomycota</taxon>
        <taxon>Agaricomycotina</taxon>
        <taxon>Agaricomycetes</taxon>
        <taxon>Agaricomycetidae</taxon>
        <taxon>Boletales</taxon>
        <taxon>Sclerodermatineae</taxon>
        <taxon>Sclerodermataceae</taxon>
        <taxon>Scleroderma</taxon>
    </lineage>
</organism>
<evidence type="ECO:0000256" key="5">
    <source>
        <dbReference type="SAM" id="MobiDB-lite"/>
    </source>
</evidence>